<evidence type="ECO:0000313" key="8">
    <source>
        <dbReference type="EMBL" id="OYV03553.1"/>
    </source>
</evidence>
<comment type="function">
    <text evidence="6">RNaseP catalyzes the removal of the 5'-leader sequence from pre-tRNA to produce the mature 5'-terminus. It can also cleave other RNA substrates such as 4.5S RNA. The protein component plays an auxiliary but essential role in vivo by binding to the 5'-leader sequence and broadening the substrate specificity of the ribozyme.</text>
</comment>
<dbReference type="Pfam" id="PF00825">
    <property type="entry name" value="Ribonuclease_P"/>
    <property type="match status" value="1"/>
</dbReference>
<evidence type="ECO:0000256" key="3">
    <source>
        <dbReference type="ARBA" id="ARBA00022759"/>
    </source>
</evidence>
<comment type="similarity">
    <text evidence="6">Belongs to the RnpA family.</text>
</comment>
<proteinExistence type="inferred from homology"/>
<keyword evidence="1 6" id="KW-0819">tRNA processing</keyword>
<evidence type="ECO:0000256" key="7">
    <source>
        <dbReference type="NCBIfam" id="TIGR00188"/>
    </source>
</evidence>
<organism evidence="8 9">
    <name type="scientific">candidate division WOR-3 bacterium 4484_18</name>
    <dbReference type="NCBI Taxonomy" id="2020626"/>
    <lineage>
        <taxon>Bacteria</taxon>
        <taxon>Bacteria division WOR-3</taxon>
    </lineage>
</organism>
<comment type="catalytic activity">
    <reaction evidence="6">
        <text>Endonucleolytic cleavage of RNA, removing 5'-extranucleotides from tRNA precursor.</text>
        <dbReference type="EC" id="3.1.26.5"/>
    </reaction>
</comment>
<evidence type="ECO:0000256" key="1">
    <source>
        <dbReference type="ARBA" id="ARBA00022694"/>
    </source>
</evidence>
<comment type="caution">
    <text evidence="8">The sequence shown here is derived from an EMBL/GenBank/DDBJ whole genome shotgun (WGS) entry which is preliminary data.</text>
</comment>
<dbReference type="HAMAP" id="MF_00227">
    <property type="entry name" value="RNase_P"/>
    <property type="match status" value="1"/>
</dbReference>
<dbReference type="EC" id="3.1.26.5" evidence="6 7"/>
<comment type="subunit">
    <text evidence="6">Consists of a catalytic RNA component (M1 or rnpB) and a protein subunit.</text>
</comment>
<dbReference type="GO" id="GO:0030677">
    <property type="term" value="C:ribonuclease P complex"/>
    <property type="evidence" value="ECO:0007669"/>
    <property type="project" value="TreeGrafter"/>
</dbReference>
<evidence type="ECO:0000256" key="6">
    <source>
        <dbReference type="HAMAP-Rule" id="MF_00227"/>
    </source>
</evidence>
<dbReference type="Proteomes" id="UP000216312">
    <property type="component" value="Unassembled WGS sequence"/>
</dbReference>
<keyword evidence="3 6" id="KW-0255">Endonuclease</keyword>
<evidence type="ECO:0000256" key="4">
    <source>
        <dbReference type="ARBA" id="ARBA00022801"/>
    </source>
</evidence>
<dbReference type="AlphaFoldDB" id="A0A257LV57"/>
<evidence type="ECO:0000256" key="5">
    <source>
        <dbReference type="ARBA" id="ARBA00022884"/>
    </source>
</evidence>
<reference evidence="9" key="1">
    <citation type="submission" date="2017-07" db="EMBL/GenBank/DDBJ databases">
        <title>Novel pathways for hydrocarbon cycling and metabolic interdependencies in hydrothermal sediment communities.</title>
        <authorList>
            <person name="Dombrowski N."/>
            <person name="Seitz K."/>
            <person name="Teske A."/>
            <person name="Baker B."/>
        </authorList>
    </citation>
    <scope>NUCLEOTIDE SEQUENCE [LARGE SCALE GENOMIC DNA]</scope>
</reference>
<dbReference type="GO" id="GO:0042781">
    <property type="term" value="F:3'-tRNA processing endoribonuclease activity"/>
    <property type="evidence" value="ECO:0007669"/>
    <property type="project" value="TreeGrafter"/>
</dbReference>
<keyword evidence="4 6" id="KW-0378">Hydrolase</keyword>
<dbReference type="InterPro" id="IPR000100">
    <property type="entry name" value="RNase_P"/>
</dbReference>
<dbReference type="PANTHER" id="PTHR33992">
    <property type="entry name" value="RIBONUCLEASE P PROTEIN COMPONENT"/>
    <property type="match status" value="1"/>
</dbReference>
<dbReference type="GO" id="GO:0001682">
    <property type="term" value="P:tRNA 5'-leader removal"/>
    <property type="evidence" value="ECO:0007669"/>
    <property type="project" value="UniProtKB-UniRule"/>
</dbReference>
<dbReference type="Gene3D" id="3.30.230.10">
    <property type="match status" value="1"/>
</dbReference>
<dbReference type="InterPro" id="IPR020568">
    <property type="entry name" value="Ribosomal_Su5_D2-typ_SF"/>
</dbReference>
<evidence type="ECO:0000256" key="2">
    <source>
        <dbReference type="ARBA" id="ARBA00022722"/>
    </source>
</evidence>
<dbReference type="NCBIfam" id="TIGR00188">
    <property type="entry name" value="rnpA"/>
    <property type="match status" value="1"/>
</dbReference>
<dbReference type="GO" id="GO:0000049">
    <property type="term" value="F:tRNA binding"/>
    <property type="evidence" value="ECO:0007669"/>
    <property type="project" value="UniProtKB-UniRule"/>
</dbReference>
<name>A0A257LV57_UNCW3</name>
<dbReference type="GO" id="GO:0004526">
    <property type="term" value="F:ribonuclease P activity"/>
    <property type="evidence" value="ECO:0007669"/>
    <property type="project" value="UniProtKB-UniRule"/>
</dbReference>
<gene>
    <name evidence="6 8" type="primary">rnpA</name>
    <name evidence="8" type="ORF">CGW93_00520</name>
</gene>
<evidence type="ECO:0000313" key="9">
    <source>
        <dbReference type="Proteomes" id="UP000216312"/>
    </source>
</evidence>
<sequence length="149" mass="17300">MGFVHVCAQEAVELSSSVVDVLAGNGLPCRRDERLPKEERLKKRKQILEVFTKGKVITGNHMVIHYLTGKPDRKAGFAVSKKVKRKVDRNRIKRRLREIYRREKWRLRNVHLMIVGTEGVLHEDFRTLYHELVDLLDKIADEGDSTVVD</sequence>
<keyword evidence="5 6" id="KW-0694">RNA-binding</keyword>
<protein>
    <recommendedName>
        <fullName evidence="6 7">Ribonuclease P protein component</fullName>
        <shortName evidence="6">RNase P protein</shortName>
        <shortName evidence="6">RNaseP protein</shortName>
        <ecNumber evidence="6 7">3.1.26.5</ecNumber>
    </recommendedName>
    <alternativeName>
        <fullName evidence="6">Protein C5</fullName>
    </alternativeName>
</protein>
<dbReference type="InterPro" id="IPR014721">
    <property type="entry name" value="Ribsml_uS5_D2-typ_fold_subgr"/>
</dbReference>
<dbReference type="EMBL" id="NMUJ01000003">
    <property type="protein sequence ID" value="OYV03553.1"/>
    <property type="molecule type" value="Genomic_DNA"/>
</dbReference>
<keyword evidence="2 6" id="KW-0540">Nuclease</keyword>
<accession>A0A257LV57</accession>
<dbReference type="PANTHER" id="PTHR33992:SF1">
    <property type="entry name" value="RIBONUCLEASE P PROTEIN COMPONENT"/>
    <property type="match status" value="1"/>
</dbReference>
<dbReference type="SUPFAM" id="SSF54211">
    <property type="entry name" value="Ribosomal protein S5 domain 2-like"/>
    <property type="match status" value="1"/>
</dbReference>